<evidence type="ECO:0000313" key="1">
    <source>
        <dbReference type="EMBL" id="RDB07856.1"/>
    </source>
</evidence>
<organism evidence="1 2">
    <name type="scientific">Runella aurantiaca</name>
    <dbReference type="NCBI Taxonomy" id="2282308"/>
    <lineage>
        <taxon>Bacteria</taxon>
        <taxon>Pseudomonadati</taxon>
        <taxon>Bacteroidota</taxon>
        <taxon>Cytophagia</taxon>
        <taxon>Cytophagales</taxon>
        <taxon>Spirosomataceae</taxon>
        <taxon>Runella</taxon>
    </lineage>
</organism>
<evidence type="ECO:0000313" key="2">
    <source>
        <dbReference type="Proteomes" id="UP000253141"/>
    </source>
</evidence>
<reference evidence="1 2" key="1">
    <citation type="submission" date="2018-07" db="EMBL/GenBank/DDBJ databases">
        <title>Genome analysis of Runella aurantiaca.</title>
        <authorList>
            <person name="Yang X."/>
        </authorList>
    </citation>
    <scope>NUCLEOTIDE SEQUENCE [LARGE SCALE GENOMIC DNA]</scope>
    <source>
        <strain evidence="1 2">YX9</strain>
    </source>
</reference>
<gene>
    <name evidence="1" type="ORF">DVG78_02040</name>
</gene>
<keyword evidence="2" id="KW-1185">Reference proteome</keyword>
<sequence length="63" mass="7704">MTLILQLFYTILVTKKYANRQLFYTNWVREVAKREQTVILYNTARYFPRKFEKIRPKRTISSG</sequence>
<accession>A0A369IMJ1</accession>
<dbReference type="AlphaFoldDB" id="A0A369IMJ1"/>
<dbReference type="Proteomes" id="UP000253141">
    <property type="component" value="Unassembled WGS sequence"/>
</dbReference>
<protein>
    <submittedName>
        <fullName evidence="1">Uncharacterized protein</fullName>
    </submittedName>
</protein>
<comment type="caution">
    <text evidence="1">The sequence shown here is derived from an EMBL/GenBank/DDBJ whole genome shotgun (WGS) entry which is preliminary data.</text>
</comment>
<proteinExistence type="predicted"/>
<dbReference type="EMBL" id="QPIW01000001">
    <property type="protein sequence ID" value="RDB07856.1"/>
    <property type="molecule type" value="Genomic_DNA"/>
</dbReference>
<name>A0A369IMJ1_9BACT</name>